<dbReference type="EMBL" id="KZ613828">
    <property type="protein sequence ID" value="PMD58208.1"/>
    <property type="molecule type" value="Genomic_DNA"/>
</dbReference>
<accession>A0A2J6T5C4</accession>
<feature type="chain" id="PRO_5014468649" description="AA1-like domain-containing protein" evidence="1">
    <location>
        <begin position="20"/>
        <end position="179"/>
    </location>
</feature>
<dbReference type="AlphaFoldDB" id="A0A2J6T5C4"/>
<name>A0A2J6T5C4_9HELO</name>
<dbReference type="RefSeq" id="XP_024735112.1">
    <property type="nucleotide sequence ID" value="XM_024886993.1"/>
</dbReference>
<evidence type="ECO:0000313" key="2">
    <source>
        <dbReference type="EMBL" id="PMD58208.1"/>
    </source>
</evidence>
<organism evidence="2 3">
    <name type="scientific">Hyaloscypha bicolor E</name>
    <dbReference type="NCBI Taxonomy" id="1095630"/>
    <lineage>
        <taxon>Eukaryota</taxon>
        <taxon>Fungi</taxon>
        <taxon>Dikarya</taxon>
        <taxon>Ascomycota</taxon>
        <taxon>Pezizomycotina</taxon>
        <taxon>Leotiomycetes</taxon>
        <taxon>Helotiales</taxon>
        <taxon>Hyaloscyphaceae</taxon>
        <taxon>Hyaloscypha</taxon>
        <taxon>Hyaloscypha bicolor</taxon>
    </lineage>
</organism>
<evidence type="ECO:0000256" key="1">
    <source>
        <dbReference type="SAM" id="SignalP"/>
    </source>
</evidence>
<protein>
    <recommendedName>
        <fullName evidence="4">AA1-like domain-containing protein</fullName>
    </recommendedName>
</protein>
<dbReference type="GeneID" id="36595069"/>
<keyword evidence="3" id="KW-1185">Reference proteome</keyword>
<evidence type="ECO:0000313" key="3">
    <source>
        <dbReference type="Proteomes" id="UP000235371"/>
    </source>
</evidence>
<feature type="signal peptide" evidence="1">
    <location>
        <begin position="1"/>
        <end position="19"/>
    </location>
</feature>
<dbReference type="InParanoid" id="A0A2J6T5C4"/>
<dbReference type="OrthoDB" id="5395704at2759"/>
<reference evidence="2 3" key="1">
    <citation type="submission" date="2016-04" db="EMBL/GenBank/DDBJ databases">
        <title>A degradative enzymes factory behind the ericoid mycorrhizal symbiosis.</title>
        <authorList>
            <consortium name="DOE Joint Genome Institute"/>
            <person name="Martino E."/>
            <person name="Morin E."/>
            <person name="Grelet G."/>
            <person name="Kuo A."/>
            <person name="Kohler A."/>
            <person name="Daghino S."/>
            <person name="Barry K."/>
            <person name="Choi C."/>
            <person name="Cichocki N."/>
            <person name="Clum A."/>
            <person name="Copeland A."/>
            <person name="Hainaut M."/>
            <person name="Haridas S."/>
            <person name="Labutti K."/>
            <person name="Lindquist E."/>
            <person name="Lipzen A."/>
            <person name="Khouja H.-R."/>
            <person name="Murat C."/>
            <person name="Ohm R."/>
            <person name="Olson A."/>
            <person name="Spatafora J."/>
            <person name="Veneault-Fourrey C."/>
            <person name="Henrissat B."/>
            <person name="Grigoriev I."/>
            <person name="Martin F."/>
            <person name="Perotto S."/>
        </authorList>
    </citation>
    <scope>NUCLEOTIDE SEQUENCE [LARGE SCALE GENOMIC DNA]</scope>
    <source>
        <strain evidence="2 3">E</strain>
    </source>
</reference>
<evidence type="ECO:0008006" key="4">
    <source>
        <dbReference type="Google" id="ProtNLM"/>
    </source>
</evidence>
<keyword evidence="1" id="KW-0732">Signal</keyword>
<proteinExistence type="predicted"/>
<gene>
    <name evidence="2" type="ORF">K444DRAFT_664697</name>
</gene>
<sequence>MYLLQVVGILLGFAMASSALPKAPVTNVAQNTGLSDRVIFADFQISNMILLTSALPGNSTFNHTLSFKFTDPNSNGTNTTCGSSWITTTNGSNTAPMSYILCDPTADEGFFEWQFTTITSLTSFGLRFAHEFSDPVHYPPPFNMVVYFSDANVTLTCDDAAGTSCKLPSMNATINRISD</sequence>
<dbReference type="Proteomes" id="UP000235371">
    <property type="component" value="Unassembled WGS sequence"/>
</dbReference>